<feature type="region of interest" description="Disordered" evidence="1">
    <location>
        <begin position="73"/>
        <end position="113"/>
    </location>
</feature>
<keyword evidence="4" id="KW-1185">Reference proteome</keyword>
<feature type="compositionally biased region" description="Basic and acidic residues" evidence="1">
    <location>
        <begin position="86"/>
        <end position="99"/>
    </location>
</feature>
<reference evidence="4" key="1">
    <citation type="submission" date="2014-03" db="EMBL/GenBank/DDBJ databases">
        <title>The Genome Sequence of Puccinia striiformis f. sp. tritici PST-78.</title>
        <authorList>
            <consortium name="The Broad Institute Genome Sequencing Platform"/>
            <person name="Cuomo C."/>
            <person name="Hulbert S."/>
            <person name="Chen X."/>
            <person name="Walker B."/>
            <person name="Young S.K."/>
            <person name="Zeng Q."/>
            <person name="Gargeya S."/>
            <person name="Fitzgerald M."/>
            <person name="Haas B."/>
            <person name="Abouelleil A."/>
            <person name="Alvarado L."/>
            <person name="Arachchi H.M."/>
            <person name="Berlin A.M."/>
            <person name="Chapman S.B."/>
            <person name="Goldberg J."/>
            <person name="Griggs A."/>
            <person name="Gujja S."/>
            <person name="Hansen M."/>
            <person name="Howarth C."/>
            <person name="Imamovic A."/>
            <person name="Larimer J."/>
            <person name="McCowan C."/>
            <person name="Montmayeur A."/>
            <person name="Murphy C."/>
            <person name="Neiman D."/>
            <person name="Pearson M."/>
            <person name="Priest M."/>
            <person name="Roberts A."/>
            <person name="Saif S."/>
            <person name="Shea T."/>
            <person name="Sisk P."/>
            <person name="Sykes S."/>
            <person name="Wortman J."/>
            <person name="Nusbaum C."/>
            <person name="Birren B."/>
        </authorList>
    </citation>
    <scope>NUCLEOTIDE SEQUENCE [LARGE SCALE GENOMIC DNA]</scope>
    <source>
        <strain evidence="4">race PST-78</strain>
    </source>
</reference>
<organism evidence="3 4">
    <name type="scientific">Puccinia striiformis f. sp. tritici PST-78</name>
    <dbReference type="NCBI Taxonomy" id="1165861"/>
    <lineage>
        <taxon>Eukaryota</taxon>
        <taxon>Fungi</taxon>
        <taxon>Dikarya</taxon>
        <taxon>Basidiomycota</taxon>
        <taxon>Pucciniomycotina</taxon>
        <taxon>Pucciniomycetes</taxon>
        <taxon>Pucciniales</taxon>
        <taxon>Pucciniaceae</taxon>
        <taxon>Puccinia</taxon>
    </lineage>
</organism>
<dbReference type="Proteomes" id="UP000054564">
    <property type="component" value="Unassembled WGS sequence"/>
</dbReference>
<evidence type="ECO:0000256" key="2">
    <source>
        <dbReference type="SAM" id="SignalP"/>
    </source>
</evidence>
<dbReference type="EMBL" id="AJIL01000009">
    <property type="protein sequence ID" value="KNF05220.1"/>
    <property type="molecule type" value="Genomic_DNA"/>
</dbReference>
<protein>
    <submittedName>
        <fullName evidence="3">Uncharacterized protein</fullName>
    </submittedName>
</protein>
<evidence type="ECO:0000313" key="4">
    <source>
        <dbReference type="Proteomes" id="UP000054564"/>
    </source>
</evidence>
<feature type="chain" id="PRO_5005550783" evidence="2">
    <location>
        <begin position="37"/>
        <end position="128"/>
    </location>
</feature>
<gene>
    <name evidence="3" type="ORF">PSTG_01843</name>
</gene>
<evidence type="ECO:0000313" key="3">
    <source>
        <dbReference type="EMBL" id="KNF05220.1"/>
    </source>
</evidence>
<dbReference type="AlphaFoldDB" id="A0A0L0W1R8"/>
<feature type="signal peptide" evidence="2">
    <location>
        <begin position="1"/>
        <end position="36"/>
    </location>
</feature>
<accession>A0A0L0W1R8</accession>
<keyword evidence="2" id="KW-0732">Signal</keyword>
<name>A0A0L0W1R8_9BASI</name>
<comment type="caution">
    <text evidence="3">The sequence shown here is derived from an EMBL/GenBank/DDBJ whole genome shotgun (WGS) entry which is preliminary data.</text>
</comment>
<proteinExistence type="predicted"/>
<evidence type="ECO:0000256" key="1">
    <source>
        <dbReference type="SAM" id="MobiDB-lite"/>
    </source>
</evidence>
<sequence length="128" mass="14169">MASMSAKATPASQRNWFSLVIFTALVQIFLVHNVASMPATHYINEGELEVASTSAQHPSYFNEDRFALQGLEDKKPAEQTVTVERSPSEVRDTTEHAEPKPVNTDEISPTYANPTLHFSTGDFIGSWV</sequence>